<proteinExistence type="predicted"/>
<dbReference type="Pfam" id="PF14257">
    <property type="entry name" value="DUF4349"/>
    <property type="match status" value="1"/>
</dbReference>
<dbReference type="Proteomes" id="UP000034664">
    <property type="component" value="Unassembled WGS sequence"/>
</dbReference>
<dbReference type="EMBL" id="LBZM01000006">
    <property type="protein sequence ID" value="KKR72379.1"/>
    <property type="molecule type" value="Genomic_DNA"/>
</dbReference>
<protein>
    <recommendedName>
        <fullName evidence="3">DUF4349 domain-containing protein</fullName>
    </recommendedName>
</protein>
<keyword evidence="2" id="KW-1133">Transmembrane helix</keyword>
<evidence type="ECO:0000256" key="1">
    <source>
        <dbReference type="SAM" id="Coils"/>
    </source>
</evidence>
<keyword evidence="2" id="KW-0812">Transmembrane</keyword>
<feature type="transmembrane region" description="Helical" evidence="2">
    <location>
        <begin position="262"/>
        <end position="284"/>
    </location>
</feature>
<evidence type="ECO:0000313" key="4">
    <source>
        <dbReference type="EMBL" id="KKR72379.1"/>
    </source>
</evidence>
<evidence type="ECO:0000256" key="2">
    <source>
        <dbReference type="SAM" id="Phobius"/>
    </source>
</evidence>
<evidence type="ECO:0000313" key="5">
    <source>
        <dbReference type="Proteomes" id="UP000034664"/>
    </source>
</evidence>
<comment type="caution">
    <text evidence="4">The sequence shown here is derived from an EMBL/GenBank/DDBJ whole genome shotgun (WGS) entry which is preliminary data.</text>
</comment>
<gene>
    <name evidence="4" type="ORF">UU14_C0006G0018</name>
</gene>
<evidence type="ECO:0000259" key="3">
    <source>
        <dbReference type="Pfam" id="PF14257"/>
    </source>
</evidence>
<dbReference type="InterPro" id="IPR025645">
    <property type="entry name" value="DUF4349"/>
</dbReference>
<keyword evidence="2" id="KW-0472">Membrane</keyword>
<accession>A0A0G0T5V4</accession>
<feature type="domain" description="DUF4349" evidence="3">
    <location>
        <begin position="71"/>
        <end position="284"/>
    </location>
</feature>
<organism evidence="4 5">
    <name type="scientific">Candidatus Roizmanbacteria bacterium GW2011_GWB1_40_7</name>
    <dbReference type="NCBI Taxonomy" id="1618482"/>
    <lineage>
        <taxon>Bacteria</taxon>
        <taxon>Candidatus Roizmaniibacteriota</taxon>
    </lineage>
</organism>
<keyword evidence="1" id="KW-0175">Coiled coil</keyword>
<sequence>MSRLFSWIKSHKFAVLLILIIVWLLARRSPIVPPRYETDTFESRDTTLMGKSLSMPQFGSDAPPTTNVSERMVVRNSHLSLKVKNVPETARQIVSFVESKGGYMVDSSISNPEEAAVGSITIRVPEDSFDQTLEYFRSLAMKVVSENLTGTDVTDQYLDIEERLAILERNKARFEEIMEQAVEIDDILRVQQEIFNLQNQIDSLKGQQQYLEQTAKLSLVTIYLATDELSLPYAPEQPWRPQVVFQKAVRSLLTNLQDVGSLFIWLGVYSIILVPLGLILWFVYRIYTRRNMQKNTTPGSNNSN</sequence>
<feature type="coiled-coil region" evidence="1">
    <location>
        <begin position="157"/>
        <end position="207"/>
    </location>
</feature>
<name>A0A0G0T5V4_9BACT</name>
<dbReference type="AlphaFoldDB" id="A0A0G0T5V4"/>
<reference evidence="4 5" key="1">
    <citation type="journal article" date="2015" name="Nature">
        <title>rRNA introns, odd ribosomes, and small enigmatic genomes across a large radiation of phyla.</title>
        <authorList>
            <person name="Brown C.T."/>
            <person name="Hug L.A."/>
            <person name="Thomas B.C."/>
            <person name="Sharon I."/>
            <person name="Castelle C.J."/>
            <person name="Singh A."/>
            <person name="Wilkins M.J."/>
            <person name="Williams K.H."/>
            <person name="Banfield J.F."/>
        </authorList>
    </citation>
    <scope>NUCLEOTIDE SEQUENCE [LARGE SCALE GENOMIC DNA]</scope>
</reference>